<dbReference type="Proteomes" id="UP001174909">
    <property type="component" value="Unassembled WGS sequence"/>
</dbReference>
<reference evidence="1" key="1">
    <citation type="submission" date="2023-03" db="EMBL/GenBank/DDBJ databases">
        <authorList>
            <person name="Steffen K."/>
            <person name="Cardenas P."/>
        </authorList>
    </citation>
    <scope>NUCLEOTIDE SEQUENCE</scope>
</reference>
<evidence type="ECO:0000313" key="1">
    <source>
        <dbReference type="EMBL" id="CAI8030507.1"/>
    </source>
</evidence>
<dbReference type="AlphaFoldDB" id="A0AA35WXU5"/>
<name>A0AA35WXU5_GEOBA</name>
<accession>A0AA35WXU5</accession>
<gene>
    <name evidence="1" type="ORF">GBAR_LOCUS17296</name>
</gene>
<evidence type="ECO:0000313" key="2">
    <source>
        <dbReference type="Proteomes" id="UP001174909"/>
    </source>
</evidence>
<dbReference type="EMBL" id="CASHTH010002486">
    <property type="protein sequence ID" value="CAI8030507.1"/>
    <property type="molecule type" value="Genomic_DNA"/>
</dbReference>
<keyword evidence="2" id="KW-1185">Reference proteome</keyword>
<comment type="caution">
    <text evidence="1">The sequence shown here is derived from an EMBL/GenBank/DDBJ whole genome shotgun (WGS) entry which is preliminary data.</text>
</comment>
<proteinExistence type="predicted"/>
<protein>
    <submittedName>
        <fullName evidence="1">Uncharacterized protein</fullName>
    </submittedName>
</protein>
<sequence>MTSEISSTWTPLAGRVPRRRRHWCRERRNCGREVLGHVETGAVTLDIAGRKVVEEHSEIGRCWPLYILWIAHFCTGRGKNVGQGLEKGAENKGEADKAVQFTGIYIHVIHEQNPMTPVPQYTIRKDGHYIQCF</sequence>
<organism evidence="1 2">
    <name type="scientific">Geodia barretti</name>
    <name type="common">Barrett's horny sponge</name>
    <dbReference type="NCBI Taxonomy" id="519541"/>
    <lineage>
        <taxon>Eukaryota</taxon>
        <taxon>Metazoa</taxon>
        <taxon>Porifera</taxon>
        <taxon>Demospongiae</taxon>
        <taxon>Heteroscleromorpha</taxon>
        <taxon>Tetractinellida</taxon>
        <taxon>Astrophorina</taxon>
        <taxon>Geodiidae</taxon>
        <taxon>Geodia</taxon>
    </lineage>
</organism>